<dbReference type="AlphaFoldDB" id="A0A9P6ZKU2"/>
<evidence type="ECO:0000313" key="3">
    <source>
        <dbReference type="Proteomes" id="UP000714275"/>
    </source>
</evidence>
<gene>
    <name evidence="2" type="ORF">EV702DRAFT_1202747</name>
</gene>
<evidence type="ECO:0000256" key="1">
    <source>
        <dbReference type="SAM" id="MobiDB-lite"/>
    </source>
</evidence>
<dbReference type="OrthoDB" id="2801937at2759"/>
<sequence length="327" mass="36699">MSTPGPHDRDEGTAPKSQSVTACMCITGSLGIFRSEKGEVAGMIQWDCPRSFHYNYFCPPLNSSPKVMDSTGMNPAPTGGASRTRCHDDESAAIYDGQVTIPRPTPAEFRKLASGPEKKIINAMKTTRRAFNCFKKVLRDQALMILDCERFLHEQIPDIWAIYLDWAHKKLAPFLSKYANAWPVELYIERYLSKNTYSKRYAFRIQMTRLRLAPKTVRIESAASERDMSASPVRVESAASERDMSISPAPVGHVSGHVSASPAPLGPPPSYEEHDFAHPDSDIASFLKAVNPDLSRLVPAFEELGIWNEEDLIEERFFRERIDGEDE</sequence>
<reference evidence="2" key="1">
    <citation type="journal article" date="2020" name="New Phytol.">
        <title>Comparative genomics reveals dynamic genome evolution in host specialist ectomycorrhizal fungi.</title>
        <authorList>
            <person name="Lofgren L.A."/>
            <person name="Nguyen N.H."/>
            <person name="Vilgalys R."/>
            <person name="Ruytinx J."/>
            <person name="Liao H.L."/>
            <person name="Branco S."/>
            <person name="Kuo A."/>
            <person name="LaButti K."/>
            <person name="Lipzen A."/>
            <person name="Andreopoulos W."/>
            <person name="Pangilinan J."/>
            <person name="Riley R."/>
            <person name="Hundley H."/>
            <person name="Na H."/>
            <person name="Barry K."/>
            <person name="Grigoriev I.V."/>
            <person name="Stajich J.E."/>
            <person name="Kennedy P.G."/>
        </authorList>
    </citation>
    <scope>NUCLEOTIDE SEQUENCE</scope>
    <source>
        <strain evidence="2">DOB743</strain>
    </source>
</reference>
<protein>
    <submittedName>
        <fullName evidence="2">Uncharacterized protein</fullName>
    </submittedName>
</protein>
<dbReference type="Proteomes" id="UP000714275">
    <property type="component" value="Unassembled WGS sequence"/>
</dbReference>
<organism evidence="2 3">
    <name type="scientific">Suillus placidus</name>
    <dbReference type="NCBI Taxonomy" id="48579"/>
    <lineage>
        <taxon>Eukaryota</taxon>
        <taxon>Fungi</taxon>
        <taxon>Dikarya</taxon>
        <taxon>Basidiomycota</taxon>
        <taxon>Agaricomycotina</taxon>
        <taxon>Agaricomycetes</taxon>
        <taxon>Agaricomycetidae</taxon>
        <taxon>Boletales</taxon>
        <taxon>Suillineae</taxon>
        <taxon>Suillaceae</taxon>
        <taxon>Suillus</taxon>
    </lineage>
</organism>
<comment type="caution">
    <text evidence="2">The sequence shown here is derived from an EMBL/GenBank/DDBJ whole genome shotgun (WGS) entry which is preliminary data.</text>
</comment>
<dbReference type="EMBL" id="JABBWD010000070">
    <property type="protein sequence ID" value="KAG1769720.1"/>
    <property type="molecule type" value="Genomic_DNA"/>
</dbReference>
<keyword evidence="3" id="KW-1185">Reference proteome</keyword>
<evidence type="ECO:0000313" key="2">
    <source>
        <dbReference type="EMBL" id="KAG1769720.1"/>
    </source>
</evidence>
<proteinExistence type="predicted"/>
<name>A0A9P6ZKU2_9AGAM</name>
<accession>A0A9P6ZKU2</accession>
<feature type="region of interest" description="Disordered" evidence="1">
    <location>
        <begin position="251"/>
        <end position="276"/>
    </location>
</feature>